<dbReference type="Proteomes" id="UP000004295">
    <property type="component" value="Unassembled WGS sequence"/>
</dbReference>
<accession>C3J943</accession>
<evidence type="ECO:0000313" key="2">
    <source>
        <dbReference type="Proteomes" id="UP000004295"/>
    </source>
</evidence>
<dbReference type="eggNOG" id="ENOG50333ZB">
    <property type="taxonomic scope" value="Bacteria"/>
</dbReference>
<dbReference type="EMBL" id="ACNN01000012">
    <property type="protein sequence ID" value="EEN83174.1"/>
    <property type="molecule type" value="Genomic_DNA"/>
</dbReference>
<protein>
    <submittedName>
        <fullName evidence="1">Uncharacterized protein</fullName>
    </submittedName>
</protein>
<comment type="caution">
    <text evidence="1">The sequence shown here is derived from an EMBL/GenBank/DDBJ whole genome shotgun (WGS) entry which is preliminary data.</text>
</comment>
<gene>
    <name evidence="1" type="ORF">POREN0001_0983</name>
</gene>
<sequence length="280" mass="32373">MTACQSSKQSEGAAPNIDSLEQALAQSTDPLERIDLKRQILDLTMETATPEERCRIFEEFATLVEEEVGMLNQRESDYLEHYYEYRYDDDANPIEPHDSIKQKEQGYIQRGLQFDEVGEGIVLLAPAPTLFAKYLSQLPAYYQEYWQLLRDSENIAPDACLVLTWRELGDLIARYEAYAESNPEQKELFVRLSDNYQYLQMVYMTGTDNTPIADESGSIDPDLKGEWQRFMKAYPNSLTTELIKEFLQRKNYSDLNAMQERVEEVQKASNYPLLSASSFL</sequence>
<organism evidence="1 2">
    <name type="scientific">Porphyromonas endodontalis (strain ATCC 35406 / DSM 24491 / JCM 8526 / CCUG 16442 / BCRC 14492 / NCTC 13058 / HG 370)</name>
    <name type="common">Bacteroides endodontalis</name>
    <dbReference type="NCBI Taxonomy" id="553175"/>
    <lineage>
        <taxon>Bacteria</taxon>
        <taxon>Pseudomonadati</taxon>
        <taxon>Bacteroidota</taxon>
        <taxon>Bacteroidia</taxon>
        <taxon>Bacteroidales</taxon>
        <taxon>Porphyromonadaceae</taxon>
        <taxon>Porphyromonas</taxon>
    </lineage>
</organism>
<keyword evidence="2" id="KW-1185">Reference proteome</keyword>
<proteinExistence type="predicted"/>
<dbReference type="AlphaFoldDB" id="C3J943"/>
<dbReference type="STRING" id="553175.POREN0001_0983"/>
<name>C3J943_POREA</name>
<evidence type="ECO:0000313" key="1">
    <source>
        <dbReference type="EMBL" id="EEN83174.1"/>
    </source>
</evidence>
<reference evidence="1 2" key="1">
    <citation type="submission" date="2009-04" db="EMBL/GenBank/DDBJ databases">
        <authorList>
            <person name="Sebastian Y."/>
            <person name="Madupu R."/>
            <person name="Durkin A.S."/>
            <person name="Torralba M."/>
            <person name="Methe B."/>
            <person name="Sutton G.G."/>
            <person name="Strausberg R.L."/>
            <person name="Nelson K.E."/>
        </authorList>
    </citation>
    <scope>NUCLEOTIDE SEQUENCE [LARGE SCALE GENOMIC DNA]</scope>
    <source>
        <strain evidence="2">ATCC 35406 / BCRC 14492 / JCM 8526 / NCTC 13058 / HG 370</strain>
    </source>
</reference>